<dbReference type="Pfam" id="PF04134">
    <property type="entry name" value="DCC1-like"/>
    <property type="match status" value="1"/>
</dbReference>
<evidence type="ECO:0008006" key="3">
    <source>
        <dbReference type="Google" id="ProtNLM"/>
    </source>
</evidence>
<gene>
    <name evidence="1" type="ORF">KC19_6G222100</name>
</gene>
<proteinExistence type="predicted"/>
<keyword evidence="2" id="KW-1185">Reference proteome</keyword>
<name>A0A8T0HK99_CERPU</name>
<evidence type="ECO:0000313" key="2">
    <source>
        <dbReference type="Proteomes" id="UP000822688"/>
    </source>
</evidence>
<dbReference type="EMBL" id="CM026427">
    <property type="protein sequence ID" value="KAG0571240.1"/>
    <property type="molecule type" value="Genomic_DNA"/>
</dbReference>
<organism evidence="1 2">
    <name type="scientific">Ceratodon purpureus</name>
    <name type="common">Fire moss</name>
    <name type="synonym">Dicranum purpureum</name>
    <dbReference type="NCBI Taxonomy" id="3225"/>
    <lineage>
        <taxon>Eukaryota</taxon>
        <taxon>Viridiplantae</taxon>
        <taxon>Streptophyta</taxon>
        <taxon>Embryophyta</taxon>
        <taxon>Bryophyta</taxon>
        <taxon>Bryophytina</taxon>
        <taxon>Bryopsida</taxon>
        <taxon>Dicranidae</taxon>
        <taxon>Pseudoditrichales</taxon>
        <taxon>Ditrichaceae</taxon>
        <taxon>Ceratodon</taxon>
    </lineage>
</organism>
<dbReference type="Proteomes" id="UP000822688">
    <property type="component" value="Chromosome 6"/>
</dbReference>
<dbReference type="AlphaFoldDB" id="A0A8T0HK99"/>
<dbReference type="GO" id="GO:0015035">
    <property type="term" value="F:protein-disulfide reductase activity"/>
    <property type="evidence" value="ECO:0007669"/>
    <property type="project" value="InterPro"/>
</dbReference>
<sequence>MAMAMCYSSSSSCSGRMALQLVTLHRAFTCSSSSPLLLTRACRLRPGTKSALALAPSSKIIPLPRSYIHATVCPNSSRSFSSRATTPAAVRCSTMPLDVETRADVKGDESGMENNGWKIKMLYDGECPLCMREVNMLRERNKNYGDAIKFVDICADGYAAEENCNIDFETAMGRIHAIRKDGEVLTNIAAFRALYEEIGLGWVYAITLYQPWASILDTVYEFWAKYRLPITGRPALAKVLERRQQRKVKGGKSNADGTRCQFD</sequence>
<protein>
    <recommendedName>
        <fullName evidence="3">Thiol-disulfide oxidoreductase DCC</fullName>
    </recommendedName>
</protein>
<dbReference type="InterPro" id="IPR044691">
    <property type="entry name" value="DCC1_Trx"/>
</dbReference>
<reference evidence="1 2" key="1">
    <citation type="submission" date="2020-06" db="EMBL/GenBank/DDBJ databases">
        <title>WGS assembly of Ceratodon purpureus strain R40.</title>
        <authorList>
            <person name="Carey S.B."/>
            <person name="Jenkins J."/>
            <person name="Shu S."/>
            <person name="Lovell J.T."/>
            <person name="Sreedasyam A."/>
            <person name="Maumus F."/>
            <person name="Tiley G.P."/>
            <person name="Fernandez-Pozo N."/>
            <person name="Barry K."/>
            <person name="Chen C."/>
            <person name="Wang M."/>
            <person name="Lipzen A."/>
            <person name="Daum C."/>
            <person name="Saski C.A."/>
            <person name="Payton A.C."/>
            <person name="Mcbreen J.C."/>
            <person name="Conrad R.E."/>
            <person name="Kollar L.M."/>
            <person name="Olsson S."/>
            <person name="Huttunen S."/>
            <person name="Landis J.B."/>
            <person name="Wickett N.J."/>
            <person name="Johnson M.G."/>
            <person name="Rensing S.A."/>
            <person name="Grimwood J."/>
            <person name="Schmutz J."/>
            <person name="Mcdaniel S.F."/>
        </authorList>
    </citation>
    <scope>NUCLEOTIDE SEQUENCE [LARGE SCALE GENOMIC DNA]</scope>
    <source>
        <strain evidence="1 2">R40</strain>
    </source>
</reference>
<evidence type="ECO:0000313" key="1">
    <source>
        <dbReference type="EMBL" id="KAG0571240.1"/>
    </source>
</evidence>
<dbReference type="InterPro" id="IPR007263">
    <property type="entry name" value="DCC1-like"/>
</dbReference>
<accession>A0A8T0HK99</accession>
<dbReference type="PANTHER" id="PTHR34290:SF2">
    <property type="entry name" value="OS04G0668800 PROTEIN"/>
    <property type="match status" value="1"/>
</dbReference>
<comment type="caution">
    <text evidence="1">The sequence shown here is derived from an EMBL/GenBank/DDBJ whole genome shotgun (WGS) entry which is preliminary data.</text>
</comment>
<dbReference type="PANTHER" id="PTHR34290">
    <property type="entry name" value="SI:CH73-390P7.2"/>
    <property type="match status" value="1"/>
</dbReference>